<dbReference type="RefSeq" id="WP_013557069.1">
    <property type="nucleotide sequence ID" value="NC_014958.1"/>
</dbReference>
<evidence type="ECO:0000313" key="1">
    <source>
        <dbReference type="EMBL" id="ADV67564.1"/>
    </source>
</evidence>
<dbReference type="HOGENOM" id="CLU_114869_0_0_0"/>
<dbReference type="STRING" id="709986.Deima_1919"/>
<accession>E8U925</accession>
<evidence type="ECO:0000313" key="2">
    <source>
        <dbReference type="Proteomes" id="UP000008635"/>
    </source>
</evidence>
<dbReference type="EMBL" id="CP002454">
    <property type="protein sequence ID" value="ADV67564.1"/>
    <property type="molecule type" value="Genomic_DNA"/>
</dbReference>
<proteinExistence type="predicted"/>
<dbReference type="Proteomes" id="UP000008635">
    <property type="component" value="Chromosome"/>
</dbReference>
<dbReference type="eggNOG" id="ENOG50334J9">
    <property type="taxonomic scope" value="Bacteria"/>
</dbReference>
<dbReference type="AlphaFoldDB" id="E8U925"/>
<reference evidence="2" key="2">
    <citation type="submission" date="2011-01" db="EMBL/GenBank/DDBJ databases">
        <title>The complete genome of Deinococcus maricopensis DSM 21211.</title>
        <authorList>
            <consortium name="US DOE Joint Genome Institute (JGI-PGF)"/>
            <person name="Lucas S."/>
            <person name="Copeland A."/>
            <person name="Lapidus A."/>
            <person name="Goodwin L."/>
            <person name="Pitluck S."/>
            <person name="Kyrpides N."/>
            <person name="Mavromatis K."/>
            <person name="Pagani I."/>
            <person name="Ivanova N."/>
            <person name="Ovchinnikova G."/>
            <person name="Zeytun A."/>
            <person name="Detter J.C."/>
            <person name="Han C."/>
            <person name="Land M."/>
            <person name="Hauser L."/>
            <person name="Markowitz V."/>
            <person name="Cheng J.-F."/>
            <person name="Hugenholtz P."/>
            <person name="Woyke T."/>
            <person name="Wu D."/>
            <person name="Pukall R."/>
            <person name="Gehrich-Schroeter G."/>
            <person name="Brambilla E."/>
            <person name="Klenk H.-P."/>
            <person name="Eisen J.A."/>
        </authorList>
    </citation>
    <scope>NUCLEOTIDE SEQUENCE [LARGE SCALE GENOMIC DNA]</scope>
    <source>
        <strain evidence="2">DSM 21211 / LMG 22137 / NRRL B-23946 / LB-34</strain>
    </source>
</reference>
<name>E8U925_DEIML</name>
<reference evidence="1 2" key="1">
    <citation type="journal article" date="2011" name="Stand. Genomic Sci.">
        <title>Complete genome sequence of Deinococcus maricopensis type strain (LB-34).</title>
        <authorList>
            <person name="Pukall R."/>
            <person name="Zeytun A."/>
            <person name="Lucas S."/>
            <person name="Lapidus A."/>
            <person name="Hammon N."/>
            <person name="Deshpande S."/>
            <person name="Nolan M."/>
            <person name="Cheng J.F."/>
            <person name="Pitluck S."/>
            <person name="Liolios K."/>
            <person name="Pagani I."/>
            <person name="Mikhailova N."/>
            <person name="Ivanova N."/>
            <person name="Mavromatis K."/>
            <person name="Pati A."/>
            <person name="Tapia R."/>
            <person name="Han C."/>
            <person name="Goodwin L."/>
            <person name="Chen A."/>
            <person name="Palaniappan K."/>
            <person name="Land M."/>
            <person name="Hauser L."/>
            <person name="Chang Y.J."/>
            <person name="Jeffries C.D."/>
            <person name="Brambilla E.M."/>
            <person name="Rohde M."/>
            <person name="Goker M."/>
            <person name="Detter J.C."/>
            <person name="Woyke T."/>
            <person name="Bristow J."/>
            <person name="Eisen J.A."/>
            <person name="Markowitz V."/>
            <person name="Hugenholtz P."/>
            <person name="Kyrpides N.C."/>
            <person name="Klenk H.P."/>
        </authorList>
    </citation>
    <scope>NUCLEOTIDE SEQUENCE [LARGE SCALE GENOMIC DNA]</scope>
    <source>
        <strain evidence="2">DSM 21211 / LMG 22137 / NRRL B-23946 / LB-34</strain>
    </source>
</reference>
<protein>
    <submittedName>
        <fullName evidence="1">Uncharacterized protein</fullName>
    </submittedName>
</protein>
<dbReference type="KEGG" id="dmr:Deima_1919"/>
<keyword evidence="2" id="KW-1185">Reference proteome</keyword>
<gene>
    <name evidence="1" type="ordered locus">Deima_1919</name>
</gene>
<organism evidence="1 2">
    <name type="scientific">Deinococcus maricopensis (strain DSM 21211 / LMG 22137 / NRRL B-23946 / LB-34)</name>
    <dbReference type="NCBI Taxonomy" id="709986"/>
    <lineage>
        <taxon>Bacteria</taxon>
        <taxon>Thermotogati</taxon>
        <taxon>Deinococcota</taxon>
        <taxon>Deinococci</taxon>
        <taxon>Deinococcales</taxon>
        <taxon>Deinococcaceae</taxon>
        <taxon>Deinococcus</taxon>
    </lineage>
</organism>
<sequence>MSDPTSHTNAGDQAALQARAQYTQDEWFKIMNGPGRAGVMVIAAGPSGITGVLAEMQEVALSLQEGTRGLDAPPLLRAMRDALTNTSPEEVKALRDAQPHERARNTEDLKAQARDGLRQAAWLVSAKSSPEDAAAYKQLIVTTAERVAAAAKEGGFLGIGGVQVSEGEKAAIEDIRHLLGLSGSADAGVPGA</sequence>